<dbReference type="SUPFAM" id="SSF56300">
    <property type="entry name" value="Metallo-dependent phosphatases"/>
    <property type="match status" value="1"/>
</dbReference>
<dbReference type="PANTHER" id="PTHR42850:SF2">
    <property type="entry name" value="BLL5683 PROTEIN"/>
    <property type="match status" value="1"/>
</dbReference>
<dbReference type="InterPro" id="IPR050126">
    <property type="entry name" value="Ap4A_hydrolase"/>
</dbReference>
<dbReference type="GO" id="GO:0005737">
    <property type="term" value="C:cytoplasm"/>
    <property type="evidence" value="ECO:0007669"/>
    <property type="project" value="TreeGrafter"/>
</dbReference>
<protein>
    <submittedName>
        <fullName evidence="3">Phosphoesterase</fullName>
    </submittedName>
</protein>
<dbReference type="Pfam" id="PF12850">
    <property type="entry name" value="Metallophos_2"/>
    <property type="match status" value="1"/>
</dbReference>
<sequence>MTTYALLSDIHANLEALEAVLQDIEKRNVDEIIVLGDVIGHGPNPRECWKIVSEIAKFILVGYNEQQIISGVKLKDDMLIWTVKKLRLLDSWDAFVHMAQNNEEQQSMRIYNGKTFVHAAPSNTTKEHIWPGHIQYFILHNEQLDRRLKSFMDEFTTPHGFFGHTHVPTVLTHYENHNIFDGQWNKELTFLGPNSIFFVPQGNIRIENLEDKRIFINPGSIGQSKDKDQRACYTIYNEQSVEFIRVDYDVAAVQNKIAKINIDREMRNHLCDLLQNAY</sequence>
<dbReference type="InterPro" id="IPR011152">
    <property type="entry name" value="Pesterase_MJ0912"/>
</dbReference>
<keyword evidence="4" id="KW-1185">Reference proteome</keyword>
<dbReference type="RefSeq" id="WP_151966080.1">
    <property type="nucleotide sequence ID" value="NZ_AP019860.1"/>
</dbReference>
<evidence type="ECO:0000259" key="2">
    <source>
        <dbReference type="Pfam" id="PF12850"/>
    </source>
</evidence>
<dbReference type="Gene3D" id="3.60.21.10">
    <property type="match status" value="1"/>
</dbReference>
<dbReference type="GO" id="GO:0016791">
    <property type="term" value="F:phosphatase activity"/>
    <property type="evidence" value="ECO:0007669"/>
    <property type="project" value="TreeGrafter"/>
</dbReference>
<dbReference type="InterPro" id="IPR029052">
    <property type="entry name" value="Metallo-depent_PP-like"/>
</dbReference>
<evidence type="ECO:0000313" key="4">
    <source>
        <dbReference type="Proteomes" id="UP000326354"/>
    </source>
</evidence>
<dbReference type="Proteomes" id="UP000326354">
    <property type="component" value="Chromosome"/>
</dbReference>
<reference evidence="3 4" key="1">
    <citation type="submission" date="2019-08" db="EMBL/GenBank/DDBJ databases">
        <title>Complete genome sequence of Candidatus Uab amorphum.</title>
        <authorList>
            <person name="Shiratori T."/>
            <person name="Suzuki S."/>
            <person name="Kakizawa Y."/>
            <person name="Ishida K."/>
        </authorList>
    </citation>
    <scope>NUCLEOTIDE SEQUENCE [LARGE SCALE GENOMIC DNA]</scope>
    <source>
        <strain evidence="3 4">SRT547</strain>
    </source>
</reference>
<organism evidence="3 4">
    <name type="scientific">Uabimicrobium amorphum</name>
    <dbReference type="NCBI Taxonomy" id="2596890"/>
    <lineage>
        <taxon>Bacteria</taxon>
        <taxon>Pseudomonadati</taxon>
        <taxon>Planctomycetota</taxon>
        <taxon>Candidatus Uabimicrobiia</taxon>
        <taxon>Candidatus Uabimicrobiales</taxon>
        <taxon>Candidatus Uabimicrobiaceae</taxon>
        <taxon>Candidatus Uabimicrobium</taxon>
    </lineage>
</organism>
<comment type="similarity">
    <text evidence="1">Belongs to the metallophosphoesterase superfamily. YfcE family.</text>
</comment>
<dbReference type="EMBL" id="AP019860">
    <property type="protein sequence ID" value="BBM81814.1"/>
    <property type="molecule type" value="Genomic_DNA"/>
</dbReference>
<dbReference type="CDD" id="cd00838">
    <property type="entry name" value="MPP_superfamily"/>
    <property type="match status" value="1"/>
</dbReference>
<dbReference type="InterPro" id="IPR024654">
    <property type="entry name" value="Calcineurin-like_PHP_lpxH"/>
</dbReference>
<dbReference type="KEGG" id="uam:UABAM_00153"/>
<dbReference type="PIRSF" id="PIRSF000883">
    <property type="entry name" value="Pesterase_MJ0912"/>
    <property type="match status" value="1"/>
</dbReference>
<dbReference type="PANTHER" id="PTHR42850">
    <property type="entry name" value="METALLOPHOSPHOESTERASE"/>
    <property type="match status" value="1"/>
</dbReference>
<dbReference type="AlphaFoldDB" id="A0A5S9F1Y5"/>
<name>A0A5S9F1Y5_UABAM</name>
<gene>
    <name evidence="3" type="ORF">UABAM_00153</name>
</gene>
<proteinExistence type="inferred from homology"/>
<evidence type="ECO:0000256" key="1">
    <source>
        <dbReference type="ARBA" id="ARBA00008950"/>
    </source>
</evidence>
<accession>A0A5S9F1Y5</accession>
<evidence type="ECO:0000313" key="3">
    <source>
        <dbReference type="EMBL" id="BBM81814.1"/>
    </source>
</evidence>
<feature type="domain" description="Calcineurin-like phosphoesterase" evidence="2">
    <location>
        <begin position="5"/>
        <end position="235"/>
    </location>
</feature>
<dbReference type="OrthoDB" id="9800565at2"/>